<feature type="compositionally biased region" description="Basic residues" evidence="1">
    <location>
        <begin position="52"/>
        <end position="62"/>
    </location>
</feature>
<feature type="region of interest" description="Disordered" evidence="1">
    <location>
        <begin position="1"/>
        <end position="84"/>
    </location>
</feature>
<accession>A0A444EPA1</accession>
<dbReference type="AlphaFoldDB" id="A0A444EPA1"/>
<dbReference type="EMBL" id="AMZH03003176">
    <property type="protein sequence ID" value="RRT73154.1"/>
    <property type="molecule type" value="Genomic_DNA"/>
</dbReference>
<protein>
    <submittedName>
        <fullName evidence="2">Uncharacterized protein</fullName>
    </submittedName>
</protein>
<reference evidence="2 3" key="1">
    <citation type="journal article" date="2014" name="Agronomy (Basel)">
        <title>A Draft Genome Sequence for Ensete ventricosum, the Drought-Tolerant Tree Against Hunger.</title>
        <authorList>
            <person name="Harrison J."/>
            <person name="Moore K.A."/>
            <person name="Paszkiewicz K."/>
            <person name="Jones T."/>
            <person name="Grant M."/>
            <person name="Ambacheew D."/>
            <person name="Muzemil S."/>
            <person name="Studholme D.J."/>
        </authorList>
    </citation>
    <scope>NUCLEOTIDE SEQUENCE [LARGE SCALE GENOMIC DNA]</scope>
</reference>
<gene>
    <name evidence="2" type="ORF">B296_00033684</name>
</gene>
<evidence type="ECO:0000313" key="3">
    <source>
        <dbReference type="Proteomes" id="UP000287651"/>
    </source>
</evidence>
<name>A0A444EPA1_ENSVE</name>
<organism evidence="2 3">
    <name type="scientific">Ensete ventricosum</name>
    <name type="common">Abyssinian banana</name>
    <name type="synonym">Musa ensete</name>
    <dbReference type="NCBI Taxonomy" id="4639"/>
    <lineage>
        <taxon>Eukaryota</taxon>
        <taxon>Viridiplantae</taxon>
        <taxon>Streptophyta</taxon>
        <taxon>Embryophyta</taxon>
        <taxon>Tracheophyta</taxon>
        <taxon>Spermatophyta</taxon>
        <taxon>Magnoliopsida</taxon>
        <taxon>Liliopsida</taxon>
        <taxon>Zingiberales</taxon>
        <taxon>Musaceae</taxon>
        <taxon>Ensete</taxon>
    </lineage>
</organism>
<feature type="compositionally biased region" description="Basic and acidic residues" evidence="1">
    <location>
        <begin position="28"/>
        <end position="42"/>
    </location>
</feature>
<dbReference type="Proteomes" id="UP000287651">
    <property type="component" value="Unassembled WGS sequence"/>
</dbReference>
<evidence type="ECO:0000313" key="2">
    <source>
        <dbReference type="EMBL" id="RRT73154.1"/>
    </source>
</evidence>
<sequence>MGGARTQVNKAHKSRFASKASRQIHRTSRTDKSRIAKPDSHRSAVKGARAARIQRSKTKRAALLKDKRASTGSASPPRVVVSNL</sequence>
<comment type="caution">
    <text evidence="2">The sequence shown here is derived from an EMBL/GenBank/DDBJ whole genome shotgun (WGS) entry which is preliminary data.</text>
</comment>
<evidence type="ECO:0000256" key="1">
    <source>
        <dbReference type="SAM" id="MobiDB-lite"/>
    </source>
</evidence>
<proteinExistence type="predicted"/>
<feature type="compositionally biased region" description="Basic residues" evidence="1">
    <location>
        <begin position="10"/>
        <end position="27"/>
    </location>
</feature>